<gene>
    <name evidence="2" type="ORF">PSYICH_LOCUS11077</name>
</gene>
<dbReference type="AlphaFoldDB" id="A0A9P0GIS3"/>
<sequence length="268" mass="31699">MPKRKMIFRRSCRIYYKIMATSKSIREPRRKIRNEISKNAMRNLCEKIKSNPLLHEEEKRKARERYQARKETGKVHLISAVSEREKRKIRKGWRERSKKAYYAKKGKENLMAMFNSMTPPNSPLPEEIVAEENNPYPPDPFAGPSCQFLKGKLLQRKNREKMRTEIEQLKKQLEVANRKAEKCKKRLARLKKKGPNNPTKRVHDMLQGQEVTPEVKRKLVIAEVVQKQIKSNFREQKTVGDKQRFINCISGDIVKKYKYRKLIGFISS</sequence>
<organism evidence="2 3">
    <name type="scientific">Psylliodes chrysocephalus</name>
    <dbReference type="NCBI Taxonomy" id="3402493"/>
    <lineage>
        <taxon>Eukaryota</taxon>
        <taxon>Metazoa</taxon>
        <taxon>Ecdysozoa</taxon>
        <taxon>Arthropoda</taxon>
        <taxon>Hexapoda</taxon>
        <taxon>Insecta</taxon>
        <taxon>Pterygota</taxon>
        <taxon>Neoptera</taxon>
        <taxon>Endopterygota</taxon>
        <taxon>Coleoptera</taxon>
        <taxon>Polyphaga</taxon>
        <taxon>Cucujiformia</taxon>
        <taxon>Chrysomeloidea</taxon>
        <taxon>Chrysomelidae</taxon>
        <taxon>Galerucinae</taxon>
        <taxon>Alticini</taxon>
        <taxon>Psylliodes</taxon>
    </lineage>
</organism>
<dbReference type="Proteomes" id="UP001153636">
    <property type="component" value="Chromosome 5"/>
</dbReference>
<evidence type="ECO:0000313" key="2">
    <source>
        <dbReference type="EMBL" id="CAH1110782.1"/>
    </source>
</evidence>
<evidence type="ECO:0000256" key="1">
    <source>
        <dbReference type="SAM" id="Coils"/>
    </source>
</evidence>
<accession>A0A9P0GIS3</accession>
<protein>
    <submittedName>
        <fullName evidence="2">Uncharacterized protein</fullName>
    </submittedName>
</protein>
<dbReference type="OrthoDB" id="6777106at2759"/>
<name>A0A9P0GIS3_9CUCU</name>
<proteinExistence type="predicted"/>
<dbReference type="EMBL" id="OV651817">
    <property type="protein sequence ID" value="CAH1110782.1"/>
    <property type="molecule type" value="Genomic_DNA"/>
</dbReference>
<reference evidence="2" key="1">
    <citation type="submission" date="2022-01" db="EMBL/GenBank/DDBJ databases">
        <authorList>
            <person name="King R."/>
        </authorList>
    </citation>
    <scope>NUCLEOTIDE SEQUENCE</scope>
</reference>
<feature type="coiled-coil region" evidence="1">
    <location>
        <begin position="152"/>
        <end position="193"/>
    </location>
</feature>
<keyword evidence="3" id="KW-1185">Reference proteome</keyword>
<keyword evidence="1" id="KW-0175">Coiled coil</keyword>
<evidence type="ECO:0000313" key="3">
    <source>
        <dbReference type="Proteomes" id="UP001153636"/>
    </source>
</evidence>